<evidence type="ECO:0000313" key="2">
    <source>
        <dbReference type="Proteomes" id="UP001598130"/>
    </source>
</evidence>
<proteinExistence type="predicted"/>
<name>A0ABW6CL84_9CAUL</name>
<dbReference type="RefSeq" id="WP_377367076.1">
    <property type="nucleotide sequence ID" value="NZ_JAOTJD010000002.1"/>
</dbReference>
<comment type="caution">
    <text evidence="1">The sequence shown here is derived from an EMBL/GenBank/DDBJ whole genome shotgun (WGS) entry which is preliminary data.</text>
</comment>
<reference evidence="1 2" key="1">
    <citation type="submission" date="2022-09" db="EMBL/GenBank/DDBJ databases">
        <title>New species of Phenylobacterium.</title>
        <authorList>
            <person name="Mieszkin S."/>
        </authorList>
    </citation>
    <scope>NUCLEOTIDE SEQUENCE [LARGE SCALE GENOMIC DNA]</scope>
    <source>
        <strain evidence="1 2">HK31-G</strain>
    </source>
</reference>
<evidence type="ECO:0000313" key="1">
    <source>
        <dbReference type="EMBL" id="MFD3262702.1"/>
    </source>
</evidence>
<organism evidence="1 2">
    <name type="scientific">Phenylobacterium ferrooxidans</name>
    <dbReference type="NCBI Taxonomy" id="2982689"/>
    <lineage>
        <taxon>Bacteria</taxon>
        <taxon>Pseudomonadati</taxon>
        <taxon>Pseudomonadota</taxon>
        <taxon>Alphaproteobacteria</taxon>
        <taxon>Caulobacterales</taxon>
        <taxon>Caulobacteraceae</taxon>
        <taxon>Phenylobacterium</taxon>
    </lineage>
</organism>
<dbReference type="Proteomes" id="UP001598130">
    <property type="component" value="Unassembled WGS sequence"/>
</dbReference>
<keyword evidence="2" id="KW-1185">Reference proteome</keyword>
<gene>
    <name evidence="1" type="ORF">OCL97_01855</name>
</gene>
<protein>
    <submittedName>
        <fullName evidence="1">Uncharacterized protein</fullName>
    </submittedName>
</protein>
<sequence length="108" mass="11433">MSRKGVDPMVGEIAEALLHLGGSAHRDRVLEVLAMNRASEGEVQLSLRARAVAAFDAHSGSDRDSRGVRPLFRKPFGPGSHRWALTAEAEAFLRAGGAARDVAASATL</sequence>
<accession>A0ABW6CL84</accession>
<dbReference type="EMBL" id="JAOTJD010000002">
    <property type="protein sequence ID" value="MFD3262702.1"/>
    <property type="molecule type" value="Genomic_DNA"/>
</dbReference>